<feature type="zinc finger region" description="GATA-type 2" evidence="11">
    <location>
        <begin position="374"/>
        <end position="398"/>
    </location>
</feature>
<keyword evidence="3" id="KW-0677">Repeat</keyword>
<evidence type="ECO:0000256" key="12">
    <source>
        <dbReference type="SAM" id="MobiDB-lite"/>
    </source>
</evidence>
<feature type="compositionally biased region" description="Polar residues" evidence="12">
    <location>
        <begin position="61"/>
        <end position="73"/>
    </location>
</feature>
<keyword evidence="4 11" id="KW-0863">Zinc-finger</keyword>
<keyword evidence="6" id="KW-0805">Transcription regulation</keyword>
<dbReference type="RefSeq" id="XP_031560706.1">
    <property type="nucleotide sequence ID" value="XM_031704846.1"/>
</dbReference>
<dbReference type="GeneID" id="116296775"/>
<evidence type="ECO:0000256" key="7">
    <source>
        <dbReference type="ARBA" id="ARBA00023125"/>
    </source>
</evidence>
<accession>A0A6P8HZI9</accession>
<comment type="subcellular location">
    <subcellularLocation>
        <location evidence="1">Nucleus</location>
    </subcellularLocation>
</comment>
<evidence type="ECO:0000313" key="15">
    <source>
        <dbReference type="RefSeq" id="XP_031560706.1"/>
    </source>
</evidence>
<dbReference type="GO" id="GO:0000122">
    <property type="term" value="P:negative regulation of transcription by RNA polymerase II"/>
    <property type="evidence" value="ECO:0007669"/>
    <property type="project" value="TreeGrafter"/>
</dbReference>
<dbReference type="KEGG" id="aten:116296775"/>
<dbReference type="GO" id="GO:0045165">
    <property type="term" value="P:cell fate commitment"/>
    <property type="evidence" value="ECO:0007669"/>
    <property type="project" value="TreeGrafter"/>
</dbReference>
<proteinExistence type="predicted"/>
<dbReference type="InterPro" id="IPR013088">
    <property type="entry name" value="Znf_NHR/GATA"/>
</dbReference>
<dbReference type="GO" id="GO:0000978">
    <property type="term" value="F:RNA polymerase II cis-regulatory region sequence-specific DNA binding"/>
    <property type="evidence" value="ECO:0007669"/>
    <property type="project" value="TreeGrafter"/>
</dbReference>
<dbReference type="Pfam" id="PF00320">
    <property type="entry name" value="GATA"/>
    <property type="match status" value="2"/>
</dbReference>
<name>A0A6P8HZI9_ACTTE</name>
<feature type="compositionally biased region" description="Basic and acidic residues" evidence="12">
    <location>
        <begin position="436"/>
        <end position="447"/>
    </location>
</feature>
<dbReference type="SUPFAM" id="SSF57716">
    <property type="entry name" value="Glucocorticoid receptor-like (DNA-binding domain)"/>
    <property type="match status" value="2"/>
</dbReference>
<dbReference type="PANTHER" id="PTHR10071:SF281">
    <property type="entry name" value="BOX A-BINDING FACTOR-RELATED"/>
    <property type="match status" value="1"/>
</dbReference>
<dbReference type="GO" id="GO:0045944">
    <property type="term" value="P:positive regulation of transcription by RNA polymerase II"/>
    <property type="evidence" value="ECO:0007669"/>
    <property type="project" value="TreeGrafter"/>
</dbReference>
<dbReference type="PIRSF" id="PIRSF003027">
    <property type="entry name" value="TF_GATA-1/2/3"/>
    <property type="match status" value="1"/>
</dbReference>
<dbReference type="InterPro" id="IPR016374">
    <property type="entry name" value="TF_GATA-2/3"/>
</dbReference>
<feature type="compositionally biased region" description="Low complexity" evidence="12">
    <location>
        <begin position="505"/>
        <end position="520"/>
    </location>
</feature>
<feature type="region of interest" description="Disordered" evidence="12">
    <location>
        <begin position="203"/>
        <end position="237"/>
    </location>
</feature>
<protein>
    <submittedName>
        <fullName evidence="15">GATA-binding factor 2-like isoform X1</fullName>
    </submittedName>
</protein>
<evidence type="ECO:0000256" key="11">
    <source>
        <dbReference type="PIRSR" id="PIRSR003027-1"/>
    </source>
</evidence>
<dbReference type="GO" id="GO:0000981">
    <property type="term" value="F:DNA-binding transcription factor activity, RNA polymerase II-specific"/>
    <property type="evidence" value="ECO:0007669"/>
    <property type="project" value="InterPro"/>
</dbReference>
<keyword evidence="8" id="KW-0010">Activator</keyword>
<gene>
    <name evidence="15" type="primary">LOC116296775</name>
</gene>
<reference evidence="15" key="1">
    <citation type="submission" date="2025-08" db="UniProtKB">
        <authorList>
            <consortium name="RefSeq"/>
        </authorList>
    </citation>
    <scope>IDENTIFICATION</scope>
    <source>
        <tissue evidence="15">Tentacle</tissue>
    </source>
</reference>
<feature type="compositionally biased region" description="Basic residues" evidence="12">
    <location>
        <begin position="421"/>
        <end position="435"/>
    </location>
</feature>
<keyword evidence="14" id="KW-1185">Reference proteome</keyword>
<evidence type="ECO:0000256" key="10">
    <source>
        <dbReference type="ARBA" id="ARBA00023242"/>
    </source>
</evidence>
<feature type="domain" description="GATA-type" evidence="13">
    <location>
        <begin position="314"/>
        <end position="368"/>
    </location>
</feature>
<evidence type="ECO:0000256" key="2">
    <source>
        <dbReference type="ARBA" id="ARBA00022723"/>
    </source>
</evidence>
<dbReference type="PRINTS" id="PR00619">
    <property type="entry name" value="GATAZNFINGER"/>
</dbReference>
<dbReference type="PROSITE" id="PS00344">
    <property type="entry name" value="GATA_ZN_FINGER_1"/>
    <property type="match status" value="2"/>
</dbReference>
<evidence type="ECO:0000256" key="4">
    <source>
        <dbReference type="ARBA" id="ARBA00022771"/>
    </source>
</evidence>
<dbReference type="SMART" id="SM00401">
    <property type="entry name" value="ZnF_GATA"/>
    <property type="match status" value="2"/>
</dbReference>
<dbReference type="GO" id="GO:0005634">
    <property type="term" value="C:nucleus"/>
    <property type="evidence" value="ECO:0007669"/>
    <property type="project" value="UniProtKB-SubCell"/>
</dbReference>
<feature type="region of interest" description="Disordered" evidence="12">
    <location>
        <begin position="54"/>
        <end position="73"/>
    </location>
</feature>
<keyword evidence="10" id="KW-0539">Nucleus</keyword>
<keyword evidence="5 11" id="KW-0862">Zinc</keyword>
<feature type="region of interest" description="Disordered" evidence="12">
    <location>
        <begin position="413"/>
        <end position="457"/>
    </location>
</feature>
<dbReference type="PROSITE" id="PS50114">
    <property type="entry name" value="GATA_ZN_FINGER_2"/>
    <property type="match status" value="2"/>
</dbReference>
<evidence type="ECO:0000256" key="3">
    <source>
        <dbReference type="ARBA" id="ARBA00022737"/>
    </source>
</evidence>
<feature type="region of interest" description="Disordered" evidence="12">
    <location>
        <begin position="479"/>
        <end position="520"/>
    </location>
</feature>
<dbReference type="CDD" id="cd00202">
    <property type="entry name" value="ZnF_GATA"/>
    <property type="match status" value="2"/>
</dbReference>
<dbReference type="FunFam" id="3.30.50.10:FF:000001">
    <property type="entry name" value="GATA transcription factor (GATAd)"/>
    <property type="match status" value="1"/>
</dbReference>
<dbReference type="OrthoDB" id="515401at2759"/>
<keyword evidence="7" id="KW-0238">DNA-binding</keyword>
<feature type="domain" description="GATA-type" evidence="13">
    <location>
        <begin position="368"/>
        <end position="421"/>
    </location>
</feature>
<dbReference type="PANTHER" id="PTHR10071">
    <property type="entry name" value="TRANSCRIPTION FACTOR GATA FAMILY MEMBER"/>
    <property type="match status" value="1"/>
</dbReference>
<evidence type="ECO:0000256" key="8">
    <source>
        <dbReference type="ARBA" id="ARBA00023159"/>
    </source>
</evidence>
<keyword evidence="9" id="KW-0804">Transcription</keyword>
<evidence type="ECO:0000256" key="9">
    <source>
        <dbReference type="ARBA" id="ARBA00023163"/>
    </source>
</evidence>
<dbReference type="InParanoid" id="A0A6P8HZI9"/>
<dbReference type="AlphaFoldDB" id="A0A6P8HZI9"/>
<dbReference type="Gene3D" id="3.30.50.10">
    <property type="entry name" value="Erythroid Transcription Factor GATA-1, subunit A"/>
    <property type="match status" value="2"/>
</dbReference>
<dbReference type="FunFam" id="3.30.50.10:FF:000032">
    <property type="entry name" value="Transcription factor GATA-3"/>
    <property type="match status" value="1"/>
</dbReference>
<organism evidence="14 15">
    <name type="scientific">Actinia tenebrosa</name>
    <name type="common">Australian red waratah sea anemone</name>
    <dbReference type="NCBI Taxonomy" id="6105"/>
    <lineage>
        <taxon>Eukaryota</taxon>
        <taxon>Metazoa</taxon>
        <taxon>Cnidaria</taxon>
        <taxon>Anthozoa</taxon>
        <taxon>Hexacorallia</taxon>
        <taxon>Actiniaria</taxon>
        <taxon>Actiniidae</taxon>
        <taxon>Actinia</taxon>
    </lineage>
</organism>
<feature type="compositionally biased region" description="Low complexity" evidence="12">
    <location>
        <begin position="206"/>
        <end position="225"/>
    </location>
</feature>
<evidence type="ECO:0000256" key="6">
    <source>
        <dbReference type="ARBA" id="ARBA00023015"/>
    </source>
</evidence>
<dbReference type="Proteomes" id="UP000515163">
    <property type="component" value="Unplaced"/>
</dbReference>
<dbReference type="InterPro" id="IPR000679">
    <property type="entry name" value="Znf_GATA"/>
</dbReference>
<dbReference type="FunCoup" id="A0A6P8HZI9">
    <property type="interactions" value="3627"/>
</dbReference>
<dbReference type="GO" id="GO:0008270">
    <property type="term" value="F:zinc ion binding"/>
    <property type="evidence" value="ECO:0007669"/>
    <property type="project" value="UniProtKB-KW"/>
</dbReference>
<feature type="zinc finger region" description="GATA-type 1" evidence="11">
    <location>
        <begin position="320"/>
        <end position="344"/>
    </location>
</feature>
<evidence type="ECO:0000256" key="1">
    <source>
        <dbReference type="ARBA" id="ARBA00004123"/>
    </source>
</evidence>
<evidence type="ECO:0000256" key="5">
    <source>
        <dbReference type="ARBA" id="ARBA00022833"/>
    </source>
</evidence>
<dbReference type="InterPro" id="IPR039355">
    <property type="entry name" value="Transcription_factor_GATA"/>
</dbReference>
<keyword evidence="2 11" id="KW-0479">Metal-binding</keyword>
<evidence type="ECO:0000259" key="13">
    <source>
        <dbReference type="PROSITE" id="PS50114"/>
    </source>
</evidence>
<sequence length="520" mass="56106">MTSACGGKGCCILGNLCPVFIHEAAIRRTGIPCLPIVPMETVNSEHRWIHPIVNGQHESPHGSSNSERGQSANCASGSINIVEPTQLLPPDEVDVFFHHLDGSGNAANWSYTSGPRSYRPSMCHQMAAHGPTAFQDPQNQPSTPGSCSRVFLPTARVPSSQVCRPHFHTPIQWIESKPSPLHCATPNPASVWCPPFQQSYRPNPASVSGSSSTSGSHSSSHLFSFPPTPPKETSLEGGTLSSDFFSYGSDDKRLKGLQYGTPLRADVPSFPGYPQALPQYYGSDLNMPSFGPGLPGIMANRNLTRPRTKSRSNSADGRECINCGATSTPLWRRDGSGHYLCNACGLYHKMNGSSRPLIKPKRRLSAARRAGTSCANCHTTQTTLWRRNQNGDPVCNACGLYWKLHAVNRPLSMKKDGIQTRNRKVSSKSKNKNKGVKQEPKLGDENRMGLNSSSPLMNQTNVISSSILSPMVGPNGIHTTAFSRPSMPGLPSIHPGLYSPIVPASSTSSSYNSSLSMNSS</sequence>
<evidence type="ECO:0000313" key="14">
    <source>
        <dbReference type="Proteomes" id="UP000515163"/>
    </source>
</evidence>